<geneLocation type="plasmid" evidence="1 2">
    <name>13</name>
</geneLocation>
<evidence type="ECO:0000313" key="1">
    <source>
        <dbReference type="EMBL" id="VEU64514.1"/>
    </source>
</evidence>
<keyword evidence="1" id="KW-0614">Plasmid</keyword>
<proteinExistence type="predicted"/>
<accession>A0A449AHN8</accession>
<name>A0A449AHN8_9BACT</name>
<dbReference type="Proteomes" id="UP000289506">
    <property type="component" value="Plasmid 13"/>
</dbReference>
<sequence length="68" mass="8166">MLIHQKQLLENKAEKFVSVFLFMHYNCKATITMIYKVVNVPNVVEDTLSFYSELLFKKNKRRQPKWVS</sequence>
<dbReference type="EMBL" id="LR214986">
    <property type="protein sequence ID" value="VEU64514.1"/>
    <property type="molecule type" value="Genomic_DNA"/>
</dbReference>
<organism evidence="1 2">
    <name type="scientific">Mycoplasmopsis cynos</name>
    <dbReference type="NCBI Taxonomy" id="171284"/>
    <lineage>
        <taxon>Bacteria</taxon>
        <taxon>Bacillati</taxon>
        <taxon>Mycoplasmatota</taxon>
        <taxon>Mycoplasmoidales</taxon>
        <taxon>Metamycoplasmataceae</taxon>
        <taxon>Mycoplasmopsis</taxon>
    </lineage>
</organism>
<evidence type="ECO:0000313" key="2">
    <source>
        <dbReference type="Proteomes" id="UP000289506"/>
    </source>
</evidence>
<reference evidence="1 2" key="1">
    <citation type="submission" date="2019-01" db="EMBL/GenBank/DDBJ databases">
        <authorList>
            <consortium name="Pathogen Informatics"/>
        </authorList>
    </citation>
    <scope>NUCLEOTIDE SEQUENCE [LARGE SCALE GENOMIC DNA]</scope>
    <source>
        <strain evidence="1 2">NCTC10142</strain>
        <plasmid evidence="2">13</plasmid>
    </source>
</reference>
<gene>
    <name evidence="1" type="ORF">NCTC10142_00258</name>
</gene>
<protein>
    <submittedName>
        <fullName evidence="1">Uncharacterized protein</fullName>
    </submittedName>
</protein>
<dbReference type="AlphaFoldDB" id="A0A449AHN8"/>